<feature type="domain" description="FAD-binding FR-type" evidence="4">
    <location>
        <begin position="95"/>
        <end position="193"/>
    </location>
</feature>
<dbReference type="InterPro" id="IPR050415">
    <property type="entry name" value="MRET"/>
</dbReference>
<evidence type="ECO:0000259" key="3">
    <source>
        <dbReference type="PROSITE" id="PS51085"/>
    </source>
</evidence>
<organism evidence="5 6">
    <name type="scientific">Motilimonas pumila</name>
    <dbReference type="NCBI Taxonomy" id="2303987"/>
    <lineage>
        <taxon>Bacteria</taxon>
        <taxon>Pseudomonadati</taxon>
        <taxon>Pseudomonadota</taxon>
        <taxon>Gammaproteobacteria</taxon>
        <taxon>Alteromonadales</taxon>
        <taxon>Alteromonadales genera incertae sedis</taxon>
        <taxon>Motilimonas</taxon>
    </lineage>
</organism>
<reference evidence="5 6" key="1">
    <citation type="submission" date="2018-09" db="EMBL/GenBank/DDBJ databases">
        <authorList>
            <person name="Wang F."/>
        </authorList>
    </citation>
    <scope>NUCLEOTIDE SEQUENCE [LARGE SCALE GENOMIC DNA]</scope>
    <source>
        <strain evidence="5 6">PLHSC7-2</strain>
    </source>
</reference>
<dbReference type="InterPro" id="IPR017938">
    <property type="entry name" value="Riboflavin_synthase-like_b-brl"/>
</dbReference>
<proteinExistence type="predicted"/>
<dbReference type="SUPFAM" id="SSF52343">
    <property type="entry name" value="Ferredoxin reductase-like, C-terminal NADP-linked domain"/>
    <property type="match status" value="1"/>
</dbReference>
<evidence type="ECO:0000259" key="4">
    <source>
        <dbReference type="PROSITE" id="PS51384"/>
    </source>
</evidence>
<comment type="caution">
    <text evidence="5">The sequence shown here is derived from an EMBL/GenBank/DDBJ whole genome shotgun (WGS) entry which is preliminary data.</text>
</comment>
<dbReference type="Pfam" id="PF00111">
    <property type="entry name" value="Fer2"/>
    <property type="match status" value="1"/>
</dbReference>
<dbReference type="RefSeq" id="WP_119909282.1">
    <property type="nucleotide sequence ID" value="NZ_QZCH01000002.1"/>
</dbReference>
<dbReference type="Proteomes" id="UP000283255">
    <property type="component" value="Unassembled WGS sequence"/>
</dbReference>
<protein>
    <submittedName>
        <fullName evidence="5">Ferredoxin reductase</fullName>
    </submittedName>
</protein>
<dbReference type="InterPro" id="IPR012675">
    <property type="entry name" value="Beta-grasp_dom_sf"/>
</dbReference>
<dbReference type="PROSITE" id="PS51384">
    <property type="entry name" value="FAD_FR"/>
    <property type="match status" value="1"/>
</dbReference>
<dbReference type="Gene3D" id="3.10.20.30">
    <property type="match status" value="1"/>
</dbReference>
<dbReference type="Gene3D" id="2.40.30.10">
    <property type="entry name" value="Translation factors"/>
    <property type="match status" value="1"/>
</dbReference>
<dbReference type="PROSITE" id="PS51085">
    <property type="entry name" value="2FE2S_FER_2"/>
    <property type="match status" value="1"/>
</dbReference>
<feature type="domain" description="2Fe-2S ferredoxin-type" evidence="3">
    <location>
        <begin position="6"/>
        <end position="94"/>
    </location>
</feature>
<dbReference type="PANTHER" id="PTHR47354:SF5">
    <property type="entry name" value="PROTEIN RFBI"/>
    <property type="match status" value="1"/>
</dbReference>
<dbReference type="GO" id="GO:0016491">
    <property type="term" value="F:oxidoreductase activity"/>
    <property type="evidence" value="ECO:0007669"/>
    <property type="project" value="InterPro"/>
</dbReference>
<comment type="cofactor">
    <cofactor evidence="2">
        <name>[2Fe-2S] cluster</name>
        <dbReference type="ChEBI" id="CHEBI:190135"/>
    </cofactor>
</comment>
<dbReference type="Pfam" id="PF00175">
    <property type="entry name" value="NAD_binding_1"/>
    <property type="match status" value="1"/>
</dbReference>
<dbReference type="GO" id="GO:0051536">
    <property type="term" value="F:iron-sulfur cluster binding"/>
    <property type="evidence" value="ECO:0007669"/>
    <property type="project" value="InterPro"/>
</dbReference>
<evidence type="ECO:0000313" key="5">
    <source>
        <dbReference type="EMBL" id="RJG50480.1"/>
    </source>
</evidence>
<dbReference type="InterPro" id="IPR039261">
    <property type="entry name" value="FNR_nucleotide-bd"/>
</dbReference>
<dbReference type="InterPro" id="IPR008333">
    <property type="entry name" value="Cbr1-like_FAD-bd_dom"/>
</dbReference>
<dbReference type="PANTHER" id="PTHR47354">
    <property type="entry name" value="NADH OXIDOREDUCTASE HCR"/>
    <property type="match status" value="1"/>
</dbReference>
<dbReference type="Pfam" id="PF00970">
    <property type="entry name" value="FAD_binding_6"/>
    <property type="match status" value="1"/>
</dbReference>
<dbReference type="InterPro" id="IPR001433">
    <property type="entry name" value="OxRdtase_FAD/NAD-bd"/>
</dbReference>
<dbReference type="InterPro" id="IPR036010">
    <property type="entry name" value="2Fe-2S_ferredoxin-like_sf"/>
</dbReference>
<dbReference type="OrthoDB" id="9806195at2"/>
<dbReference type="SUPFAM" id="SSF63380">
    <property type="entry name" value="Riboflavin synthase domain-like"/>
    <property type="match status" value="1"/>
</dbReference>
<evidence type="ECO:0000313" key="6">
    <source>
        <dbReference type="Proteomes" id="UP000283255"/>
    </source>
</evidence>
<dbReference type="EMBL" id="QZCH01000002">
    <property type="protein sequence ID" value="RJG50480.1"/>
    <property type="molecule type" value="Genomic_DNA"/>
</dbReference>
<gene>
    <name evidence="5" type="ORF">D1Z90_03090</name>
</gene>
<sequence length="340" mass="37562">MSANNAPLALTYNGQKVVFNSAKSVLDNLLNAGISVPYSCKSGICQSCLLQCKSGQLDLDTHAGLKQALVDLGYFKACCAFASTDLVVSGGEPKDYLGEAVVTEKRMLSDRVCEIFLEPATSLYYHAGQFINLRRADGETRSYSLASLPAAQGPLEIHVQRMQNGILSNWLVDEVEVGDHLQIQGPYGECYYRPLDNLQAMLLVANESGLAPALGIVRDAINSGFKGEIYLFHGSKKPSGLYLHQALHNLAKVTDNLFYQGVLTCSQPCDSQYQLADLLPFSFKHFPDLRDFSVYLCGDKDLVEQGQTLALSLGAHHKRIYRDPFCFRELRKTKRRNHAA</sequence>
<dbReference type="PRINTS" id="PR00410">
    <property type="entry name" value="PHEHYDRXLASE"/>
</dbReference>
<dbReference type="SUPFAM" id="SSF54292">
    <property type="entry name" value="2Fe-2S ferredoxin-like"/>
    <property type="match status" value="1"/>
</dbReference>
<dbReference type="InterPro" id="IPR017927">
    <property type="entry name" value="FAD-bd_FR_type"/>
</dbReference>
<dbReference type="AlphaFoldDB" id="A0A418YIM6"/>
<keyword evidence="1" id="KW-0830">Ubiquinone</keyword>
<dbReference type="Gene3D" id="3.40.50.80">
    <property type="entry name" value="Nucleotide-binding domain of ferredoxin-NADP reductase (FNR) module"/>
    <property type="match status" value="1"/>
</dbReference>
<dbReference type="InterPro" id="IPR001041">
    <property type="entry name" value="2Fe-2S_ferredoxin-type"/>
</dbReference>
<accession>A0A418YIM6</accession>
<name>A0A418YIM6_9GAMM</name>
<dbReference type="CDD" id="cd00207">
    <property type="entry name" value="fer2"/>
    <property type="match status" value="1"/>
</dbReference>
<reference evidence="5 6" key="2">
    <citation type="submission" date="2019-01" db="EMBL/GenBank/DDBJ databases">
        <title>Motilimonas pumilus sp. nov., isolated from the gut of sea cucumber (Apostichopus japonicus).</title>
        <authorList>
            <person name="Wang F.-Q."/>
            <person name="Ren L.-H."/>
            <person name="Lin Y.-W."/>
            <person name="Sun G.-H."/>
            <person name="Du Z.-J."/>
            <person name="Zhao J.-X."/>
            <person name="Liu X.-J."/>
            <person name="Liu L.-J."/>
        </authorList>
    </citation>
    <scope>NUCLEOTIDE SEQUENCE [LARGE SCALE GENOMIC DNA]</scope>
    <source>
        <strain evidence="5 6">PLHSC7-2</strain>
    </source>
</reference>
<evidence type="ECO:0000256" key="2">
    <source>
        <dbReference type="ARBA" id="ARBA00034078"/>
    </source>
</evidence>
<dbReference type="CDD" id="cd06194">
    <property type="entry name" value="FNR_N-term_Iron_sulfur_binding"/>
    <property type="match status" value="1"/>
</dbReference>
<keyword evidence="6" id="KW-1185">Reference proteome</keyword>
<evidence type="ECO:0000256" key="1">
    <source>
        <dbReference type="ARBA" id="ARBA00023075"/>
    </source>
</evidence>